<organism evidence="1 2">
    <name type="scientific">Sinosporangium album</name>
    <dbReference type="NCBI Taxonomy" id="504805"/>
    <lineage>
        <taxon>Bacteria</taxon>
        <taxon>Bacillati</taxon>
        <taxon>Actinomycetota</taxon>
        <taxon>Actinomycetes</taxon>
        <taxon>Streptosporangiales</taxon>
        <taxon>Streptosporangiaceae</taxon>
        <taxon>Sinosporangium</taxon>
    </lineage>
</organism>
<dbReference type="Pfam" id="PF19420">
    <property type="entry name" value="DDAH_eukar"/>
    <property type="match status" value="1"/>
</dbReference>
<keyword evidence="2" id="KW-1185">Reference proteome</keyword>
<proteinExistence type="predicted"/>
<dbReference type="GO" id="GO:0019546">
    <property type="term" value="P:L-arginine deiminase pathway"/>
    <property type="evidence" value="ECO:0007669"/>
    <property type="project" value="TreeGrafter"/>
</dbReference>
<name>A0A1G7S864_9ACTN</name>
<gene>
    <name evidence="1" type="ORF">SAMN05421505_102202</name>
</gene>
<sequence length="266" mass="29160">MTQQRHYLMCRPEYFAVEYAINPWMDPGAGADRDLAVSQWESLKTAYEQLGHKVSLIDPIEGLPDMVFAANGALVVGGRVYGAKFAHKERAAEGPAYLAWFEANGYQKRMAPTFTNEGEGDFLTLDDFILAGTGFRTDPTAHAEAQEFLGRPVITLKLTDPRFYHLDTALFPLDGRNIAYYPGAFSQGSQEVLRHLFPDAVIATVQDAEVLGLNAVSDGTNVVVSAQAADLSLELKRRGYEVVPVDLSELLKAGGGPKCCTLEIRE</sequence>
<evidence type="ECO:0000313" key="2">
    <source>
        <dbReference type="Proteomes" id="UP000198923"/>
    </source>
</evidence>
<dbReference type="AlphaFoldDB" id="A0A1G7S864"/>
<reference evidence="1 2" key="1">
    <citation type="submission" date="2016-10" db="EMBL/GenBank/DDBJ databases">
        <authorList>
            <person name="de Groot N.N."/>
        </authorList>
    </citation>
    <scope>NUCLEOTIDE SEQUENCE [LARGE SCALE GENOMIC DNA]</scope>
    <source>
        <strain evidence="1 2">CPCC 201354</strain>
    </source>
</reference>
<keyword evidence="1" id="KW-0378">Hydrolase</keyword>
<evidence type="ECO:0000313" key="1">
    <source>
        <dbReference type="EMBL" id="SDG19122.1"/>
    </source>
</evidence>
<dbReference type="Gene3D" id="3.75.10.10">
    <property type="entry name" value="L-arginine/glycine Amidinotransferase, Chain A"/>
    <property type="match status" value="1"/>
</dbReference>
<dbReference type="EMBL" id="FNCN01000002">
    <property type="protein sequence ID" value="SDG19122.1"/>
    <property type="molecule type" value="Genomic_DNA"/>
</dbReference>
<protein>
    <submittedName>
        <fullName evidence="1">N-Dimethylarginine dimethylaminohydrolase</fullName>
    </submittedName>
</protein>
<dbReference type="GO" id="GO:0016990">
    <property type="term" value="F:arginine deiminase activity"/>
    <property type="evidence" value="ECO:0007669"/>
    <property type="project" value="TreeGrafter"/>
</dbReference>
<dbReference type="RefSeq" id="WP_338056586.1">
    <property type="nucleotide sequence ID" value="NZ_FNCN01000002.1"/>
</dbReference>
<dbReference type="STRING" id="504805.SAMN05421505_102202"/>
<dbReference type="PANTHER" id="PTHR47271">
    <property type="entry name" value="ARGININE DEIMINASE"/>
    <property type="match status" value="1"/>
</dbReference>
<dbReference type="PANTHER" id="PTHR47271:SF2">
    <property type="entry name" value="ARGININE DEIMINASE"/>
    <property type="match status" value="1"/>
</dbReference>
<dbReference type="Proteomes" id="UP000198923">
    <property type="component" value="Unassembled WGS sequence"/>
</dbReference>
<accession>A0A1G7S864</accession>
<dbReference type="NCBIfam" id="NF045659">
    <property type="entry name" value="DiMArgaseDdahMtb"/>
    <property type="match status" value="1"/>
</dbReference>
<dbReference type="SUPFAM" id="SSF55909">
    <property type="entry name" value="Pentein"/>
    <property type="match status" value="1"/>
</dbReference>